<evidence type="ECO:0000313" key="1">
    <source>
        <dbReference type="EMBL" id="KAJ6263497.1"/>
    </source>
</evidence>
<sequence length="102" mass="11260">MRIYDPAEFNLVFDCPVLVDATMTAIDYQTYTLPNIQALERNIQLTDIPHTAGLDESNKRGNLPAEGTVRRLEVGTLTGTATWHISVSIASRPRMKMSPGAN</sequence>
<protein>
    <submittedName>
        <fullName evidence="1">Uncharacterized protein</fullName>
    </submittedName>
</protein>
<dbReference type="EMBL" id="JAQGDS010000002">
    <property type="protein sequence ID" value="KAJ6263497.1"/>
    <property type="molecule type" value="Genomic_DNA"/>
</dbReference>
<reference evidence="1" key="1">
    <citation type="submission" date="2023-01" db="EMBL/GenBank/DDBJ databases">
        <title>The chitinases involved in constricting ring structure development in the nematode-trapping fungus Drechslerella dactyloides.</title>
        <authorList>
            <person name="Wang R."/>
            <person name="Zhang L."/>
            <person name="Tang P."/>
            <person name="Li S."/>
            <person name="Liang L."/>
        </authorList>
    </citation>
    <scope>NUCLEOTIDE SEQUENCE</scope>
    <source>
        <strain evidence="1">YMF1.00031</strain>
    </source>
</reference>
<keyword evidence="2" id="KW-1185">Reference proteome</keyword>
<gene>
    <name evidence="1" type="ORF">Dda_2061</name>
</gene>
<comment type="caution">
    <text evidence="1">The sequence shown here is derived from an EMBL/GenBank/DDBJ whole genome shotgun (WGS) entry which is preliminary data.</text>
</comment>
<dbReference type="AlphaFoldDB" id="A0AAD6NMA9"/>
<accession>A0AAD6NMA9</accession>
<dbReference type="Proteomes" id="UP001221413">
    <property type="component" value="Unassembled WGS sequence"/>
</dbReference>
<name>A0AAD6NMA9_DREDA</name>
<proteinExistence type="predicted"/>
<organism evidence="1 2">
    <name type="scientific">Drechslerella dactyloides</name>
    <name type="common">Nematode-trapping fungus</name>
    <name type="synonym">Arthrobotrys dactyloides</name>
    <dbReference type="NCBI Taxonomy" id="74499"/>
    <lineage>
        <taxon>Eukaryota</taxon>
        <taxon>Fungi</taxon>
        <taxon>Dikarya</taxon>
        <taxon>Ascomycota</taxon>
        <taxon>Pezizomycotina</taxon>
        <taxon>Orbiliomycetes</taxon>
        <taxon>Orbiliales</taxon>
        <taxon>Orbiliaceae</taxon>
        <taxon>Drechslerella</taxon>
    </lineage>
</organism>
<evidence type="ECO:0000313" key="2">
    <source>
        <dbReference type="Proteomes" id="UP001221413"/>
    </source>
</evidence>